<evidence type="ECO:0000313" key="2">
    <source>
        <dbReference type="Proteomes" id="UP001519460"/>
    </source>
</evidence>
<sequence>MAGEAETNLGKFKNEGHTAFVLGYTGESGKALIKDFNQLQLFKRVVLIGRREITLDPSFGPEFEQKVVDFENLEAHRDVFKGLDIGFSCMGTTRGKAGAQGFVRVDHDYVLNAASIAKEEGCHHFNIISTMSADKNSSLLYTRTKGQVEEALKVMHFDRLSIYRPA</sequence>
<name>A0ABD0LLJ6_9CAEN</name>
<protein>
    <recommendedName>
        <fullName evidence="3">NAD(P)-binding domain-containing protein</fullName>
    </recommendedName>
</protein>
<keyword evidence="2" id="KW-1185">Reference proteome</keyword>
<proteinExistence type="predicted"/>
<dbReference type="Gene3D" id="3.40.50.720">
    <property type="entry name" value="NAD(P)-binding Rossmann-like Domain"/>
    <property type="match status" value="1"/>
</dbReference>
<dbReference type="InterPro" id="IPR036291">
    <property type="entry name" value="NAD(P)-bd_dom_sf"/>
</dbReference>
<dbReference type="SUPFAM" id="SSF51735">
    <property type="entry name" value="NAD(P)-binding Rossmann-fold domains"/>
    <property type="match status" value="1"/>
</dbReference>
<accession>A0ABD0LLJ6</accession>
<dbReference type="AlphaFoldDB" id="A0ABD0LLJ6"/>
<organism evidence="1 2">
    <name type="scientific">Batillaria attramentaria</name>
    <dbReference type="NCBI Taxonomy" id="370345"/>
    <lineage>
        <taxon>Eukaryota</taxon>
        <taxon>Metazoa</taxon>
        <taxon>Spiralia</taxon>
        <taxon>Lophotrochozoa</taxon>
        <taxon>Mollusca</taxon>
        <taxon>Gastropoda</taxon>
        <taxon>Caenogastropoda</taxon>
        <taxon>Sorbeoconcha</taxon>
        <taxon>Cerithioidea</taxon>
        <taxon>Batillariidae</taxon>
        <taxon>Batillaria</taxon>
    </lineage>
</organism>
<dbReference type="EMBL" id="JACVVK020000037">
    <property type="protein sequence ID" value="KAK7500426.1"/>
    <property type="molecule type" value="Genomic_DNA"/>
</dbReference>
<comment type="caution">
    <text evidence="1">The sequence shown here is derived from an EMBL/GenBank/DDBJ whole genome shotgun (WGS) entry which is preliminary data.</text>
</comment>
<evidence type="ECO:0000313" key="1">
    <source>
        <dbReference type="EMBL" id="KAK7500426.1"/>
    </source>
</evidence>
<reference evidence="1 2" key="1">
    <citation type="journal article" date="2023" name="Sci. Data">
        <title>Genome assembly of the Korean intertidal mud-creeper Batillaria attramentaria.</title>
        <authorList>
            <person name="Patra A.K."/>
            <person name="Ho P.T."/>
            <person name="Jun S."/>
            <person name="Lee S.J."/>
            <person name="Kim Y."/>
            <person name="Won Y.J."/>
        </authorList>
    </citation>
    <scope>NUCLEOTIDE SEQUENCE [LARGE SCALE GENOMIC DNA]</scope>
    <source>
        <strain evidence="1">Wonlab-2016</strain>
    </source>
</reference>
<gene>
    <name evidence="1" type="ORF">BaRGS_00008333</name>
</gene>
<dbReference type="Proteomes" id="UP001519460">
    <property type="component" value="Unassembled WGS sequence"/>
</dbReference>
<evidence type="ECO:0008006" key="3">
    <source>
        <dbReference type="Google" id="ProtNLM"/>
    </source>
</evidence>
<dbReference type="PANTHER" id="PTHR14097:SF7">
    <property type="entry name" value="OXIDOREDUCTASE HTATIP2"/>
    <property type="match status" value="1"/>
</dbReference>
<dbReference type="PANTHER" id="PTHR14097">
    <property type="entry name" value="OXIDOREDUCTASE HTATIP2"/>
    <property type="match status" value="1"/>
</dbReference>